<evidence type="ECO:0000259" key="14">
    <source>
        <dbReference type="Pfam" id="PF20260"/>
    </source>
</evidence>
<evidence type="ECO:0000256" key="3">
    <source>
        <dbReference type="ARBA" id="ARBA00012328"/>
    </source>
</evidence>
<dbReference type="SUPFAM" id="SSF75217">
    <property type="entry name" value="alpha/beta knot"/>
    <property type="match status" value="1"/>
</dbReference>
<evidence type="ECO:0000256" key="8">
    <source>
        <dbReference type="ARBA" id="ARBA00022679"/>
    </source>
</evidence>
<evidence type="ECO:0000313" key="16">
    <source>
        <dbReference type="Proteomes" id="UP000430670"/>
    </source>
</evidence>
<evidence type="ECO:0000256" key="7">
    <source>
        <dbReference type="ARBA" id="ARBA00022603"/>
    </source>
</evidence>
<comment type="similarity">
    <text evidence="2 12">Belongs to the RNA methyltransferase RsmE family.</text>
</comment>
<keyword evidence="6 12" id="KW-0698">rRNA processing</keyword>
<keyword evidence="8 12" id="KW-0808">Transferase</keyword>
<dbReference type="EC" id="2.1.1.193" evidence="3 12"/>
<name>A0A6I3SMD9_HELMO</name>
<dbReference type="InterPro" id="IPR015947">
    <property type="entry name" value="PUA-like_sf"/>
</dbReference>
<dbReference type="InterPro" id="IPR029026">
    <property type="entry name" value="tRNA_m1G_MTases_N"/>
</dbReference>
<dbReference type="Proteomes" id="UP000430670">
    <property type="component" value="Unassembled WGS sequence"/>
</dbReference>
<dbReference type="InterPro" id="IPR046887">
    <property type="entry name" value="RsmE_PUA-like"/>
</dbReference>
<feature type="domain" description="Ribosomal RNA small subunit methyltransferase E methyltransferase" evidence="13">
    <location>
        <begin position="73"/>
        <end position="244"/>
    </location>
</feature>
<reference evidence="15 16" key="1">
    <citation type="submission" date="2019-11" db="EMBL/GenBank/DDBJ databases">
        <title>Whole-genome sequence of a the green, strictly anaerobic photosynthetic bacterium Heliobacillus mobilis DSM 6151.</title>
        <authorList>
            <person name="Kyndt J.A."/>
            <person name="Meyer T.E."/>
        </authorList>
    </citation>
    <scope>NUCLEOTIDE SEQUENCE [LARGE SCALE GENOMIC DNA]</scope>
    <source>
        <strain evidence="15 16">DSM 6151</strain>
    </source>
</reference>
<accession>A0A6I3SMD9</accession>
<dbReference type="AlphaFoldDB" id="A0A6I3SMD9"/>
<dbReference type="PANTHER" id="PTHR30027:SF3">
    <property type="entry name" value="16S RRNA (URACIL(1498)-N(3))-METHYLTRANSFERASE"/>
    <property type="match status" value="1"/>
</dbReference>
<evidence type="ECO:0000313" key="15">
    <source>
        <dbReference type="EMBL" id="MTV50140.1"/>
    </source>
</evidence>
<evidence type="ECO:0000256" key="2">
    <source>
        <dbReference type="ARBA" id="ARBA00005528"/>
    </source>
</evidence>
<evidence type="ECO:0000256" key="1">
    <source>
        <dbReference type="ARBA" id="ARBA00004496"/>
    </source>
</evidence>
<dbReference type="InterPro" id="IPR046886">
    <property type="entry name" value="RsmE_MTase_dom"/>
</dbReference>
<evidence type="ECO:0000256" key="4">
    <source>
        <dbReference type="ARBA" id="ARBA00013673"/>
    </source>
</evidence>
<keyword evidence="9 12" id="KW-0949">S-adenosyl-L-methionine</keyword>
<evidence type="ECO:0000256" key="12">
    <source>
        <dbReference type="PIRNR" id="PIRNR015601"/>
    </source>
</evidence>
<comment type="subcellular location">
    <subcellularLocation>
        <location evidence="1 12">Cytoplasm</location>
    </subcellularLocation>
</comment>
<evidence type="ECO:0000256" key="11">
    <source>
        <dbReference type="ARBA" id="ARBA00047944"/>
    </source>
</evidence>
<keyword evidence="16" id="KW-1185">Reference proteome</keyword>
<dbReference type="SUPFAM" id="SSF88697">
    <property type="entry name" value="PUA domain-like"/>
    <property type="match status" value="1"/>
</dbReference>
<dbReference type="InterPro" id="IPR006700">
    <property type="entry name" value="RsmE"/>
</dbReference>
<proteinExistence type="inferred from homology"/>
<comment type="function">
    <text evidence="10 12">Specifically methylates the N3 position of the uracil ring of uridine 1498 (m3U1498) in 16S rRNA. Acts on the fully assembled 30S ribosomal subunit.</text>
</comment>
<dbReference type="RefSeq" id="WP_155477228.1">
    <property type="nucleotide sequence ID" value="NZ_WNKU01000019.1"/>
</dbReference>
<dbReference type="NCBIfam" id="NF008692">
    <property type="entry name" value="PRK11713.1-5"/>
    <property type="match status" value="1"/>
</dbReference>
<dbReference type="OrthoDB" id="9815641at2"/>
<gene>
    <name evidence="15" type="ORF">GJ688_14275</name>
</gene>
<keyword evidence="7 12" id="KW-0489">Methyltransferase</keyword>
<evidence type="ECO:0000256" key="5">
    <source>
        <dbReference type="ARBA" id="ARBA00022490"/>
    </source>
</evidence>
<keyword evidence="5 12" id="KW-0963">Cytoplasm</keyword>
<dbReference type="NCBIfam" id="TIGR00046">
    <property type="entry name" value="RsmE family RNA methyltransferase"/>
    <property type="match status" value="1"/>
</dbReference>
<dbReference type="InterPro" id="IPR029028">
    <property type="entry name" value="Alpha/beta_knot_MTases"/>
</dbReference>
<dbReference type="Gene3D" id="3.40.1280.10">
    <property type="match status" value="1"/>
</dbReference>
<dbReference type="GO" id="GO:0005737">
    <property type="term" value="C:cytoplasm"/>
    <property type="evidence" value="ECO:0007669"/>
    <property type="project" value="UniProtKB-SubCell"/>
</dbReference>
<organism evidence="15 16">
    <name type="scientific">Heliobacterium mobile</name>
    <name type="common">Heliobacillus mobilis</name>
    <dbReference type="NCBI Taxonomy" id="28064"/>
    <lineage>
        <taxon>Bacteria</taxon>
        <taxon>Bacillati</taxon>
        <taxon>Bacillota</taxon>
        <taxon>Clostridia</taxon>
        <taxon>Eubacteriales</taxon>
        <taxon>Heliobacteriaceae</taxon>
        <taxon>Heliobacterium</taxon>
    </lineage>
</organism>
<dbReference type="CDD" id="cd18084">
    <property type="entry name" value="RsmE-like"/>
    <property type="match status" value="1"/>
</dbReference>
<evidence type="ECO:0000256" key="6">
    <source>
        <dbReference type="ARBA" id="ARBA00022552"/>
    </source>
</evidence>
<evidence type="ECO:0000259" key="13">
    <source>
        <dbReference type="Pfam" id="PF04452"/>
    </source>
</evidence>
<protein>
    <recommendedName>
        <fullName evidence="4 12">Ribosomal RNA small subunit methyltransferase E</fullName>
        <ecNumber evidence="3 12">2.1.1.193</ecNumber>
    </recommendedName>
</protein>
<dbReference type="EMBL" id="WNKU01000019">
    <property type="protein sequence ID" value="MTV50140.1"/>
    <property type="molecule type" value="Genomic_DNA"/>
</dbReference>
<comment type="caution">
    <text evidence="15">The sequence shown here is derived from an EMBL/GenBank/DDBJ whole genome shotgun (WGS) entry which is preliminary data.</text>
</comment>
<dbReference type="PANTHER" id="PTHR30027">
    <property type="entry name" value="RIBOSOMAL RNA SMALL SUBUNIT METHYLTRANSFERASE E"/>
    <property type="match status" value="1"/>
</dbReference>
<dbReference type="Pfam" id="PF04452">
    <property type="entry name" value="Methyltrans_RNA"/>
    <property type="match status" value="1"/>
</dbReference>
<dbReference type="Pfam" id="PF20260">
    <property type="entry name" value="PUA_4"/>
    <property type="match status" value="1"/>
</dbReference>
<dbReference type="GO" id="GO:0070042">
    <property type="term" value="F:rRNA (uridine-N3-)-methyltransferase activity"/>
    <property type="evidence" value="ECO:0007669"/>
    <property type="project" value="TreeGrafter"/>
</dbReference>
<dbReference type="GO" id="GO:0070475">
    <property type="term" value="P:rRNA base methylation"/>
    <property type="evidence" value="ECO:0007669"/>
    <property type="project" value="TreeGrafter"/>
</dbReference>
<feature type="domain" description="Ribosomal RNA small subunit methyltransferase E PUA-like" evidence="14">
    <location>
        <begin position="18"/>
        <end position="60"/>
    </location>
</feature>
<evidence type="ECO:0000256" key="10">
    <source>
        <dbReference type="ARBA" id="ARBA00025699"/>
    </source>
</evidence>
<comment type="catalytic activity">
    <reaction evidence="11 12">
        <text>uridine(1498) in 16S rRNA + S-adenosyl-L-methionine = N(3)-methyluridine(1498) in 16S rRNA + S-adenosyl-L-homocysteine + H(+)</text>
        <dbReference type="Rhea" id="RHEA:42920"/>
        <dbReference type="Rhea" id="RHEA-COMP:10283"/>
        <dbReference type="Rhea" id="RHEA-COMP:10284"/>
        <dbReference type="ChEBI" id="CHEBI:15378"/>
        <dbReference type="ChEBI" id="CHEBI:57856"/>
        <dbReference type="ChEBI" id="CHEBI:59789"/>
        <dbReference type="ChEBI" id="CHEBI:65315"/>
        <dbReference type="ChEBI" id="CHEBI:74502"/>
        <dbReference type="EC" id="2.1.1.193"/>
    </reaction>
</comment>
<evidence type="ECO:0000256" key="9">
    <source>
        <dbReference type="ARBA" id="ARBA00022691"/>
    </source>
</evidence>
<sequence>MHRFIFDPAQKFGDQAWLDGEESNHLTRILRLKTGDEAILFDGQGNEYTARVAEMTKDKVLMTGLQSTGETRESPLQVCLVQSVAKGEKMDWIVQKATELGVSRILPVLTERTIVKLDSGKAIERRDRWQKIAREAAKQCRRTIIPEVIVPIFWRDLLAQWDRSQPLLIPWEQLKGIDLKTALRRLNSSALQGSGCLGLVIGPEGGLTEEEVDRAETIGALPVSLGPRILRTETAGLAALAAIMYELGDWG</sequence>
<dbReference type="PIRSF" id="PIRSF015601">
    <property type="entry name" value="MTase_slr0722"/>
    <property type="match status" value="1"/>
</dbReference>